<organism evidence="1 2">
    <name type="scientific">Pistacia integerrima</name>
    <dbReference type="NCBI Taxonomy" id="434235"/>
    <lineage>
        <taxon>Eukaryota</taxon>
        <taxon>Viridiplantae</taxon>
        <taxon>Streptophyta</taxon>
        <taxon>Embryophyta</taxon>
        <taxon>Tracheophyta</taxon>
        <taxon>Spermatophyta</taxon>
        <taxon>Magnoliopsida</taxon>
        <taxon>eudicotyledons</taxon>
        <taxon>Gunneridae</taxon>
        <taxon>Pentapetalae</taxon>
        <taxon>rosids</taxon>
        <taxon>malvids</taxon>
        <taxon>Sapindales</taxon>
        <taxon>Anacardiaceae</taxon>
        <taxon>Pistacia</taxon>
    </lineage>
</organism>
<comment type="caution">
    <text evidence="1">The sequence shown here is derived from an EMBL/GenBank/DDBJ whole genome shotgun (WGS) entry which is preliminary data.</text>
</comment>
<evidence type="ECO:0000313" key="1">
    <source>
        <dbReference type="EMBL" id="KAJ0052720.1"/>
    </source>
</evidence>
<evidence type="ECO:0000313" key="2">
    <source>
        <dbReference type="Proteomes" id="UP001163603"/>
    </source>
</evidence>
<keyword evidence="2" id="KW-1185">Reference proteome</keyword>
<dbReference type="Proteomes" id="UP001163603">
    <property type="component" value="Chromosome 1"/>
</dbReference>
<sequence>MDGIPSKREVEVVKQNVEGSPELQLTLGPSAGV</sequence>
<name>A0ACC0ZHL8_9ROSI</name>
<gene>
    <name evidence="1" type="ORF">Pint_03506</name>
</gene>
<accession>A0ACC0ZHL8</accession>
<proteinExistence type="predicted"/>
<reference evidence="2" key="1">
    <citation type="journal article" date="2023" name="G3 (Bethesda)">
        <title>Genome assembly and association tests identify interacting loci associated with vigor, precocity, and sex in interspecific pistachio rootstocks.</title>
        <authorList>
            <person name="Palmer W."/>
            <person name="Jacygrad E."/>
            <person name="Sagayaradj S."/>
            <person name="Cavanaugh K."/>
            <person name="Han R."/>
            <person name="Bertier L."/>
            <person name="Beede B."/>
            <person name="Kafkas S."/>
            <person name="Golino D."/>
            <person name="Preece J."/>
            <person name="Michelmore R."/>
        </authorList>
    </citation>
    <scope>NUCLEOTIDE SEQUENCE [LARGE SCALE GENOMIC DNA]</scope>
</reference>
<dbReference type="EMBL" id="CM047736">
    <property type="protein sequence ID" value="KAJ0052720.1"/>
    <property type="molecule type" value="Genomic_DNA"/>
</dbReference>
<protein>
    <submittedName>
        <fullName evidence="1">Uncharacterized protein</fullName>
    </submittedName>
</protein>